<proteinExistence type="predicted"/>
<dbReference type="STRING" id="1416801.SAMN05192553_102476"/>
<dbReference type="RefSeq" id="WP_092171437.1">
    <property type="nucleotide sequence ID" value="NZ_FNZH01000002.1"/>
</dbReference>
<keyword evidence="2" id="KW-0472">Membrane</keyword>
<feature type="compositionally biased region" description="Acidic residues" evidence="1">
    <location>
        <begin position="848"/>
        <end position="860"/>
    </location>
</feature>
<evidence type="ECO:0000313" key="4">
    <source>
        <dbReference type="Proteomes" id="UP000199403"/>
    </source>
</evidence>
<accession>A0A1H6W4Q9</accession>
<name>A0A1H6W4Q9_9BACT</name>
<reference evidence="4" key="1">
    <citation type="submission" date="2016-10" db="EMBL/GenBank/DDBJ databases">
        <authorList>
            <person name="Varghese N."/>
            <person name="Submissions S."/>
        </authorList>
    </citation>
    <scope>NUCLEOTIDE SEQUENCE [LARGE SCALE GENOMIC DNA]</scope>
    <source>
        <strain evidence="4">IBRC-M 10761</strain>
    </source>
</reference>
<sequence>MEEENVHTKQEKKNRGRTLKVLGVLLLLGLLLQATLYFGGDWLFREFIKRQVAEVSQGKYAVDFDRIYLSLFQRGIFVERFSLTPTDPAIFDAEKIPYYRIAIDQLDLLGLGYSRTSGRLSIGTLRLTSPSVQSRQKSGEAEESEESPLQLLENEIQKSLGTQIREIVVGDFYVDQANLLIENFISQKSISASNTNLYVRNIQVGGEQQVALPFGLQGFRLDFDDFEIVLSDSIHRVTAAKVAVSSLDKQISAQTLQVVPDLEKSADVYYEISLDQLLLEDADIMEMFRTAEVKVGSLNLEGPDFVLYTDRTALENERRTTDLYELIRDVLTSISVKDLTIDRGQFLQRGVNNPNKNRIEAEDIHFSMDEVYIGQDEAVKENSFFYSRDAVLEIDRARISLADEIHWVTGRNIYLSSAEDRVTISEVEINPIVDEDSLTDISLFEVKVPQLDFANANLRKVYNEKIVDIGELMIRAPKVAIRDILGSSGNPEEAPKLSSLQELTQGFLKAIYIQRLEMEEGSLVLDNHLRVRQDSLSFGKIDFVLENFQLDEQQRSDSSSRIFLAENLQLEIEDYALKLSDNLHLFSADRIRIDTRQEQLLINGFRLQPHSPEEVLQLLERYGRTTVLDIEIPEFLATGVDINQAYFQEKLFINHIDIPGPDIQWTKYIPKDDEEQAKLERGDILNLITNYFSEVRIDSLSINEGSFVYDNFANERFRSFAENDIAVNIRNFYLDETVDLADNRTLFAEEVDVNLKNYLFNIANGKYSIVAERITFNSAREEINTFNVRLNPNRYLDSKVSIEASIPELSFRGVDLEAFLFDNTLSLSQLKLTDAGVKLSINRAYGQEEADTDEEEEEEQSAGRNLPKTIEVIQIDSILTSNASFNVAYYQEGKDLDLIRTGINLSVAGFLLDSARLSEGDIASFFSNISLEVDDFSLALKDSIHTLNFSRIGFDSGEEEILVENLRILPNQLEGIRGVPIIRANVPRVSINTRSLQSFQRTGSLDVSLLRLTDPEVRIYLDEEEAITLLQPEQEKEVIQKVLEQLLIRDFSLTGGRLSLLDKADTSRVTAFQNLSLMLSDLNFDFTEKQNISSAFFFNKDFQFELKDYELELPDSLNMLRIGRVLISENELELNDLRFFPKGGTYAYARQVGKQTDVADVYIPRLLVEGLDASRFIAEEKLIARSMTVFSPYAEIFRDKRVTEDTTVVKPMPQQVMEAMGRVFDLDTLIVTNGRLLYREFPEKGMVPGEITFGRMNARMYPFRLGPIEEERDSALVEASFQINDTAELDVDLSMRFVSPYPISVKARVGAFELPVINSILESNAFVTVERGLVREGEWQFVADQDHAIGEMTLKYNDLKVRLLEERTLREAGGRKGILTFVINALAMRKNNPRPIFRRLVASPIYYERVHHKFVFNYLWKATFSGLMGSSGLMQPKIPRKEEEEGTQ</sequence>
<keyword evidence="2" id="KW-0812">Transmembrane</keyword>
<keyword evidence="2" id="KW-1133">Transmembrane helix</keyword>
<dbReference type="OrthoDB" id="610933at2"/>
<dbReference type="Proteomes" id="UP000199403">
    <property type="component" value="Unassembled WGS sequence"/>
</dbReference>
<keyword evidence="4" id="KW-1185">Reference proteome</keyword>
<evidence type="ECO:0008006" key="5">
    <source>
        <dbReference type="Google" id="ProtNLM"/>
    </source>
</evidence>
<evidence type="ECO:0000256" key="2">
    <source>
        <dbReference type="SAM" id="Phobius"/>
    </source>
</evidence>
<feature type="region of interest" description="Disordered" evidence="1">
    <location>
        <begin position="846"/>
        <end position="865"/>
    </location>
</feature>
<evidence type="ECO:0000313" key="3">
    <source>
        <dbReference type="EMBL" id="SEJ11883.1"/>
    </source>
</evidence>
<organism evidence="3 4">
    <name type="scientific">Cyclobacterium xiamenense</name>
    <dbReference type="NCBI Taxonomy" id="1297121"/>
    <lineage>
        <taxon>Bacteria</taxon>
        <taxon>Pseudomonadati</taxon>
        <taxon>Bacteroidota</taxon>
        <taxon>Cytophagia</taxon>
        <taxon>Cytophagales</taxon>
        <taxon>Cyclobacteriaceae</taxon>
        <taxon>Cyclobacterium</taxon>
    </lineage>
</organism>
<dbReference type="EMBL" id="FNZH01000002">
    <property type="protein sequence ID" value="SEJ11883.1"/>
    <property type="molecule type" value="Genomic_DNA"/>
</dbReference>
<protein>
    <recommendedName>
        <fullName evidence="5">DUF748 domain-containing protein</fullName>
    </recommendedName>
</protein>
<evidence type="ECO:0000256" key="1">
    <source>
        <dbReference type="SAM" id="MobiDB-lite"/>
    </source>
</evidence>
<gene>
    <name evidence="3" type="ORF">SAMN05192553_102476</name>
</gene>
<feature type="transmembrane region" description="Helical" evidence="2">
    <location>
        <begin position="21"/>
        <end position="40"/>
    </location>
</feature>